<sequence>MPPAFVVAQFLCATVGALLATSGHAAVIGLLIACGATLLGVSVLAAAHAVVATLRPLPPAGTGPLTDPEFPDDTRQRVPRVCDPSSSGRPMPRAPGRGVRIA</sequence>
<evidence type="ECO:0000256" key="2">
    <source>
        <dbReference type="SAM" id="Phobius"/>
    </source>
</evidence>
<keyword evidence="2" id="KW-0472">Membrane</keyword>
<dbReference type="STRING" id="1344003.SAMN05445060_1761"/>
<dbReference type="AlphaFoldDB" id="A0A1N7F2Y9"/>
<proteinExistence type="predicted"/>
<reference evidence="3 4" key="1">
    <citation type="submission" date="2017-01" db="EMBL/GenBank/DDBJ databases">
        <authorList>
            <person name="Mah S.A."/>
            <person name="Swanson W.J."/>
            <person name="Moy G.W."/>
            <person name="Vacquier V.D."/>
        </authorList>
    </citation>
    <scope>NUCLEOTIDE SEQUENCE [LARGE SCALE GENOMIC DNA]</scope>
    <source>
        <strain evidence="3 4">CPCC 203464</strain>
    </source>
</reference>
<feature type="transmembrane region" description="Helical" evidence="2">
    <location>
        <begin position="30"/>
        <end position="51"/>
    </location>
</feature>
<feature type="region of interest" description="Disordered" evidence="1">
    <location>
        <begin position="56"/>
        <end position="102"/>
    </location>
</feature>
<gene>
    <name evidence="3" type="ORF">SAMN05445060_1761</name>
</gene>
<keyword evidence="2" id="KW-1133">Transmembrane helix</keyword>
<evidence type="ECO:0000313" key="4">
    <source>
        <dbReference type="Proteomes" id="UP000186218"/>
    </source>
</evidence>
<evidence type="ECO:0000256" key="1">
    <source>
        <dbReference type="SAM" id="MobiDB-lite"/>
    </source>
</evidence>
<organism evidence="3 4">
    <name type="scientific">Williamsia sterculiae</name>
    <dbReference type="NCBI Taxonomy" id="1344003"/>
    <lineage>
        <taxon>Bacteria</taxon>
        <taxon>Bacillati</taxon>
        <taxon>Actinomycetota</taxon>
        <taxon>Actinomycetes</taxon>
        <taxon>Mycobacteriales</taxon>
        <taxon>Nocardiaceae</taxon>
        <taxon>Williamsia</taxon>
    </lineage>
</organism>
<protein>
    <submittedName>
        <fullName evidence="3">Uncharacterized protein</fullName>
    </submittedName>
</protein>
<dbReference type="EMBL" id="FTNT01000004">
    <property type="protein sequence ID" value="SIR94750.1"/>
    <property type="molecule type" value="Genomic_DNA"/>
</dbReference>
<dbReference type="Proteomes" id="UP000186218">
    <property type="component" value="Unassembled WGS sequence"/>
</dbReference>
<keyword evidence="4" id="KW-1185">Reference proteome</keyword>
<name>A0A1N7F2Y9_9NOCA</name>
<accession>A0A1N7F2Y9</accession>
<evidence type="ECO:0000313" key="3">
    <source>
        <dbReference type="EMBL" id="SIR94750.1"/>
    </source>
</evidence>
<keyword evidence="2" id="KW-0812">Transmembrane</keyword>